<keyword evidence="7" id="KW-1185">Reference proteome</keyword>
<comment type="caution">
    <text evidence="6">The sequence shown here is derived from an EMBL/GenBank/DDBJ whole genome shotgun (WGS) entry which is preliminary data.</text>
</comment>
<feature type="region of interest" description="Disordered" evidence="5">
    <location>
        <begin position="1"/>
        <end position="42"/>
    </location>
</feature>
<feature type="region of interest" description="Disordered" evidence="5">
    <location>
        <begin position="625"/>
        <end position="646"/>
    </location>
</feature>
<evidence type="ECO:0000256" key="4">
    <source>
        <dbReference type="ARBA" id="ARBA00023098"/>
    </source>
</evidence>
<keyword evidence="3" id="KW-0442">Lipid degradation</keyword>
<protein>
    <recommendedName>
        <fullName evidence="1">1-alkyl-2-acetylglycerophosphocholine esterase</fullName>
        <ecNumber evidence="1">3.1.1.47</ecNumber>
    </recommendedName>
</protein>
<evidence type="ECO:0000313" key="7">
    <source>
        <dbReference type="Proteomes" id="UP000799444"/>
    </source>
</evidence>
<dbReference type="Pfam" id="PF03403">
    <property type="entry name" value="PAF-AH_p_II"/>
    <property type="match status" value="1"/>
</dbReference>
<dbReference type="Proteomes" id="UP000799444">
    <property type="component" value="Unassembled WGS sequence"/>
</dbReference>
<evidence type="ECO:0000256" key="2">
    <source>
        <dbReference type="ARBA" id="ARBA00022801"/>
    </source>
</evidence>
<dbReference type="Gene3D" id="3.40.50.1820">
    <property type="entry name" value="alpha/beta hydrolase"/>
    <property type="match status" value="1"/>
</dbReference>
<dbReference type="AlphaFoldDB" id="A0A9P4V3W7"/>
<dbReference type="InterPro" id="IPR029058">
    <property type="entry name" value="AB_hydrolase_fold"/>
</dbReference>
<evidence type="ECO:0000256" key="3">
    <source>
        <dbReference type="ARBA" id="ARBA00022963"/>
    </source>
</evidence>
<proteinExistence type="predicted"/>
<sequence>MSFPAHISGKRPEPGRTNSAIGGTGKVPNAKKPRSRPPTSIRDKLSFLHGHLPSSSGPYGVGSMEFEIPVENPRPISDIKRDGKHLLKLQTVLFTLYYPAALGSGRGQDPGGHKNWSRETWLSRPRMESAKGYAKFGGVPNAPVIAYLAATTMFTKLRAFRNSPPARHWPPEGGSRFQNHKVKDQQGPSPPGASAEPKFPLLFFSHGLGGTRTAYSAMCCEFASYGFVVCALEHRDGSGPRTIINHAKTGEGSIEDLDKQGNVDHNDHNNHQRGYDVMDYIFPKDNPLDTSPNNEKGVDLKLRNAQIELRLAEIEEAFKVVDEICNGHGEDVARRNLRREGYVGGSSRGLKGVDWTQWKDRFHTSHVTVAGHSFGAATVVELLRSPDRCQRVQAGIIYDIWGAPIKPPKEDPKHRIHLPILGINSEAFMYWQSNFDSVMSLMQEAKDQGAPAFLATARGSVHITQSDFSLLYPHLTSFFMKSTINPERAIDLNISASLEFLRDVTKGAGKSIIKRCLTDEKLLETPLLEMMPDEHKPDDSKIAATLNVPHAFRKRMLATLQRKIKRTANGAIYKPGDEMWMHFRPDSDSLHDWRLKHAMTERRMDINNSDTTLEEQGNNVRDFAVQPQMEEQPQETWLGAHPSLSQ</sequence>
<dbReference type="SUPFAM" id="SSF53474">
    <property type="entry name" value="alpha/beta-Hydrolases"/>
    <property type="match status" value="1"/>
</dbReference>
<organism evidence="6 7">
    <name type="scientific">Polyplosphaeria fusca</name>
    <dbReference type="NCBI Taxonomy" id="682080"/>
    <lineage>
        <taxon>Eukaryota</taxon>
        <taxon>Fungi</taxon>
        <taxon>Dikarya</taxon>
        <taxon>Ascomycota</taxon>
        <taxon>Pezizomycotina</taxon>
        <taxon>Dothideomycetes</taxon>
        <taxon>Pleosporomycetidae</taxon>
        <taxon>Pleosporales</taxon>
        <taxon>Tetraplosphaeriaceae</taxon>
        <taxon>Polyplosphaeria</taxon>
    </lineage>
</organism>
<keyword evidence="4" id="KW-0443">Lipid metabolism</keyword>
<evidence type="ECO:0000313" key="6">
    <source>
        <dbReference type="EMBL" id="KAF2735781.1"/>
    </source>
</evidence>
<dbReference type="PANTHER" id="PTHR10272">
    <property type="entry name" value="PLATELET-ACTIVATING FACTOR ACETYLHYDROLASE"/>
    <property type="match status" value="1"/>
</dbReference>
<dbReference type="GO" id="GO:0016042">
    <property type="term" value="P:lipid catabolic process"/>
    <property type="evidence" value="ECO:0007669"/>
    <property type="project" value="UniProtKB-KW"/>
</dbReference>
<name>A0A9P4V3W7_9PLEO</name>
<dbReference type="PANTHER" id="PTHR10272:SF0">
    <property type="entry name" value="PLATELET-ACTIVATING FACTOR ACETYLHYDROLASE"/>
    <property type="match status" value="1"/>
</dbReference>
<feature type="region of interest" description="Disordered" evidence="5">
    <location>
        <begin position="164"/>
        <end position="196"/>
    </location>
</feature>
<gene>
    <name evidence="6" type="ORF">EJ04DRAFT_464282</name>
</gene>
<dbReference type="OrthoDB" id="2363873at2759"/>
<keyword evidence="2" id="KW-0378">Hydrolase</keyword>
<dbReference type="EMBL" id="ML996132">
    <property type="protein sequence ID" value="KAF2735781.1"/>
    <property type="molecule type" value="Genomic_DNA"/>
</dbReference>
<dbReference type="GO" id="GO:0003847">
    <property type="term" value="F:1-alkyl-2-acetylglycerophosphocholine esterase activity"/>
    <property type="evidence" value="ECO:0007669"/>
    <property type="project" value="UniProtKB-EC"/>
</dbReference>
<evidence type="ECO:0000256" key="1">
    <source>
        <dbReference type="ARBA" id="ARBA00013201"/>
    </source>
</evidence>
<accession>A0A9P4V3W7</accession>
<reference evidence="6" key="1">
    <citation type="journal article" date="2020" name="Stud. Mycol.">
        <title>101 Dothideomycetes genomes: a test case for predicting lifestyles and emergence of pathogens.</title>
        <authorList>
            <person name="Haridas S."/>
            <person name="Albert R."/>
            <person name="Binder M."/>
            <person name="Bloem J."/>
            <person name="Labutti K."/>
            <person name="Salamov A."/>
            <person name="Andreopoulos B."/>
            <person name="Baker S."/>
            <person name="Barry K."/>
            <person name="Bills G."/>
            <person name="Bluhm B."/>
            <person name="Cannon C."/>
            <person name="Castanera R."/>
            <person name="Culley D."/>
            <person name="Daum C."/>
            <person name="Ezra D."/>
            <person name="Gonzalez J."/>
            <person name="Henrissat B."/>
            <person name="Kuo A."/>
            <person name="Liang C."/>
            <person name="Lipzen A."/>
            <person name="Lutzoni F."/>
            <person name="Magnuson J."/>
            <person name="Mondo S."/>
            <person name="Nolan M."/>
            <person name="Ohm R."/>
            <person name="Pangilinan J."/>
            <person name="Park H.-J."/>
            <person name="Ramirez L."/>
            <person name="Alfaro M."/>
            <person name="Sun H."/>
            <person name="Tritt A."/>
            <person name="Yoshinaga Y."/>
            <person name="Zwiers L.-H."/>
            <person name="Turgeon B."/>
            <person name="Goodwin S."/>
            <person name="Spatafora J."/>
            <person name="Crous P."/>
            <person name="Grigoriev I."/>
        </authorList>
    </citation>
    <scope>NUCLEOTIDE SEQUENCE</scope>
    <source>
        <strain evidence="6">CBS 125425</strain>
    </source>
</reference>
<evidence type="ECO:0000256" key="5">
    <source>
        <dbReference type="SAM" id="MobiDB-lite"/>
    </source>
</evidence>
<dbReference type="EC" id="3.1.1.47" evidence="1"/>